<sequence>MIDESLYRYLAITYAPQSLAVVSAGVARTALIAAENTGGRARRPDARRVGVPLRGRRRSVGKLAGR</sequence>
<protein>
    <submittedName>
        <fullName evidence="1">Uncharacterized protein</fullName>
    </submittedName>
</protein>
<proteinExistence type="predicted"/>
<comment type="caution">
    <text evidence="1">The sequence shown here is derived from an EMBL/GenBank/DDBJ whole genome shotgun (WGS) entry which is preliminary data.</text>
</comment>
<reference evidence="1 2" key="1">
    <citation type="submission" date="2019-07" db="EMBL/GenBank/DDBJ databases">
        <title>New species of Amycolatopsis and Streptomyces.</title>
        <authorList>
            <person name="Duangmal K."/>
            <person name="Teo W.F.A."/>
            <person name="Lipun K."/>
        </authorList>
    </citation>
    <scope>NUCLEOTIDE SEQUENCE [LARGE SCALE GENOMIC DNA]</scope>
    <source>
        <strain evidence="1 2">JCM 30562</strain>
    </source>
</reference>
<evidence type="ECO:0000313" key="1">
    <source>
        <dbReference type="EMBL" id="TVT21477.1"/>
    </source>
</evidence>
<gene>
    <name evidence="1" type="ORF">FNH06_17040</name>
</gene>
<evidence type="ECO:0000313" key="2">
    <source>
        <dbReference type="Proteomes" id="UP000318578"/>
    </source>
</evidence>
<organism evidence="1 2">
    <name type="scientific">Amycolatopsis acidiphila</name>
    <dbReference type="NCBI Taxonomy" id="715473"/>
    <lineage>
        <taxon>Bacteria</taxon>
        <taxon>Bacillati</taxon>
        <taxon>Actinomycetota</taxon>
        <taxon>Actinomycetes</taxon>
        <taxon>Pseudonocardiales</taxon>
        <taxon>Pseudonocardiaceae</taxon>
        <taxon>Amycolatopsis</taxon>
    </lineage>
</organism>
<dbReference type="AlphaFoldDB" id="A0A558AB59"/>
<dbReference type="RefSeq" id="WP_144639468.1">
    <property type="nucleotide sequence ID" value="NZ_BNAX01000008.1"/>
</dbReference>
<accession>A0A558AB59</accession>
<dbReference type="Proteomes" id="UP000318578">
    <property type="component" value="Unassembled WGS sequence"/>
</dbReference>
<dbReference type="EMBL" id="VJZA01000026">
    <property type="protein sequence ID" value="TVT21477.1"/>
    <property type="molecule type" value="Genomic_DNA"/>
</dbReference>
<name>A0A558AB59_9PSEU</name>
<keyword evidence="2" id="KW-1185">Reference proteome</keyword>